<accession>A0A1K2HYB0</accession>
<dbReference type="EMBL" id="FPKU01000001">
    <property type="protein sequence ID" value="SFZ83502.1"/>
    <property type="molecule type" value="Genomic_DNA"/>
</dbReference>
<dbReference type="PANTHER" id="PTHR34982:SF1">
    <property type="entry name" value="FLAGELLAR ASSEMBLY PROTEIN FLIH"/>
    <property type="match status" value="1"/>
</dbReference>
<evidence type="ECO:0000256" key="2">
    <source>
        <dbReference type="ARBA" id="ARBA00022927"/>
    </source>
</evidence>
<dbReference type="InterPro" id="IPR051472">
    <property type="entry name" value="T3SS_Stator/FliH"/>
</dbReference>
<evidence type="ECO:0000313" key="3">
    <source>
        <dbReference type="EMBL" id="SFZ83502.1"/>
    </source>
</evidence>
<dbReference type="AlphaFoldDB" id="A0A1K2HYB0"/>
<evidence type="ECO:0000313" key="4">
    <source>
        <dbReference type="Proteomes" id="UP000183447"/>
    </source>
</evidence>
<keyword evidence="4" id="KW-1185">Reference proteome</keyword>
<keyword evidence="1" id="KW-0813">Transport</keyword>
<dbReference type="STRING" id="665118.SAMN02983003_1683"/>
<dbReference type="GO" id="GO:0005829">
    <property type="term" value="C:cytosol"/>
    <property type="evidence" value="ECO:0007669"/>
    <property type="project" value="TreeGrafter"/>
</dbReference>
<evidence type="ECO:0000256" key="1">
    <source>
        <dbReference type="ARBA" id="ARBA00022448"/>
    </source>
</evidence>
<proteinExistence type="predicted"/>
<reference evidence="3 4" key="1">
    <citation type="submission" date="2016-11" db="EMBL/GenBank/DDBJ databases">
        <authorList>
            <person name="Jaros S."/>
            <person name="Januszkiewicz K."/>
            <person name="Wedrychowicz H."/>
        </authorList>
    </citation>
    <scope>NUCLEOTIDE SEQUENCE [LARGE SCALE GENOMIC DNA]</scope>
    <source>
        <strain evidence="3 4">ATCC 23634</strain>
    </source>
</reference>
<dbReference type="PANTHER" id="PTHR34982">
    <property type="entry name" value="YOP PROTEINS TRANSLOCATION PROTEIN L"/>
    <property type="match status" value="1"/>
</dbReference>
<protein>
    <submittedName>
        <fullName evidence="3">Flagellar assembly protein FliH</fullName>
    </submittedName>
</protein>
<sequence length="216" mass="22692">MSAVPARFTFDLDLGHRPADRAPQPQPAMAEAALVARIEDARREAHAQGVAEGERTASVRAQRQLAAAIDALANRAAQFAMAETAQRRERLADAVDLALVVARKLSGAAIDALPQAPLETLLSEALASVGRMPGIVIRCHPDLVAHFEPTATRMLAERGLEGRVVIVGDATLAPGDGRVEWADGGIARDSAAIAAEVDRAISAFLATDASRPETTP</sequence>
<gene>
    <name evidence="3" type="ORF">SAMN02983003_1683</name>
</gene>
<keyword evidence="3" id="KW-0966">Cell projection</keyword>
<dbReference type="GO" id="GO:0015031">
    <property type="term" value="P:protein transport"/>
    <property type="evidence" value="ECO:0007669"/>
    <property type="project" value="UniProtKB-KW"/>
</dbReference>
<dbReference type="Proteomes" id="UP000183447">
    <property type="component" value="Unassembled WGS sequence"/>
</dbReference>
<keyword evidence="3" id="KW-0282">Flagellum</keyword>
<dbReference type="OrthoDB" id="7304298at2"/>
<keyword evidence="2" id="KW-0653">Protein transport</keyword>
<organism evidence="3 4">
    <name type="scientific">Devosia enhydra</name>
    <dbReference type="NCBI Taxonomy" id="665118"/>
    <lineage>
        <taxon>Bacteria</taxon>
        <taxon>Pseudomonadati</taxon>
        <taxon>Pseudomonadota</taxon>
        <taxon>Alphaproteobacteria</taxon>
        <taxon>Hyphomicrobiales</taxon>
        <taxon>Devosiaceae</taxon>
        <taxon>Devosia</taxon>
    </lineage>
</organism>
<keyword evidence="3" id="KW-0969">Cilium</keyword>
<name>A0A1K2HYB0_9HYPH</name>
<dbReference type="RefSeq" id="WP_072340826.1">
    <property type="nucleotide sequence ID" value="NZ_FPKU01000001.1"/>
</dbReference>